<protein>
    <recommendedName>
        <fullName evidence="3">DUF4283 domain-containing protein</fullName>
    </recommendedName>
</protein>
<comment type="caution">
    <text evidence="1">The sequence shown here is derived from an EMBL/GenBank/DDBJ whole genome shotgun (WGS) entry which is preliminary data.</text>
</comment>
<reference evidence="2" key="1">
    <citation type="journal article" date="2019" name="Gigascience">
        <title>De novo genome assembly of the endangered Acer yangbiense, a plant species with extremely small populations endemic to Yunnan Province, China.</title>
        <authorList>
            <person name="Yang J."/>
            <person name="Wariss H.M."/>
            <person name="Tao L."/>
            <person name="Zhang R."/>
            <person name="Yun Q."/>
            <person name="Hollingsworth P."/>
            <person name="Dao Z."/>
            <person name="Luo G."/>
            <person name="Guo H."/>
            <person name="Ma Y."/>
            <person name="Sun W."/>
        </authorList>
    </citation>
    <scope>NUCLEOTIDE SEQUENCE [LARGE SCALE GENOMIC DNA]</scope>
    <source>
        <strain evidence="2">cv. Malutang</strain>
    </source>
</reference>
<gene>
    <name evidence="1" type="ORF">EZV62_001360</name>
</gene>
<evidence type="ECO:0000313" key="1">
    <source>
        <dbReference type="EMBL" id="TXG72781.1"/>
    </source>
</evidence>
<evidence type="ECO:0008006" key="3">
    <source>
        <dbReference type="Google" id="ProtNLM"/>
    </source>
</evidence>
<dbReference type="PANTHER" id="PTHR31286:SF167">
    <property type="entry name" value="OS09G0268800 PROTEIN"/>
    <property type="match status" value="1"/>
</dbReference>
<accession>A0A5C7IU12</accession>
<proteinExistence type="predicted"/>
<keyword evidence="2" id="KW-1185">Reference proteome</keyword>
<dbReference type="Proteomes" id="UP000323000">
    <property type="component" value="Chromosome 1"/>
</dbReference>
<name>A0A5C7IU12_9ROSI</name>
<dbReference type="EMBL" id="VAHF01000001">
    <property type="protein sequence ID" value="TXG72781.1"/>
    <property type="molecule type" value="Genomic_DNA"/>
</dbReference>
<dbReference type="PANTHER" id="PTHR31286">
    <property type="entry name" value="GLYCINE-RICH CELL WALL STRUCTURAL PROTEIN 1.8-LIKE"/>
    <property type="match status" value="1"/>
</dbReference>
<evidence type="ECO:0000313" key="2">
    <source>
        <dbReference type="Proteomes" id="UP000323000"/>
    </source>
</evidence>
<dbReference type="OrthoDB" id="1707984at2759"/>
<dbReference type="AlphaFoldDB" id="A0A5C7IU12"/>
<sequence>MNSLGEIGSLKFQREEFWVQIHNTPLLCMTNEIGEFLRRIIGDLVDIDVGMTGECFSKYLRVRVAIDVSKPLKRFLRMDLSGDDSESLLLLRYEKLPKYYF</sequence>
<organism evidence="1 2">
    <name type="scientific">Acer yangbiense</name>
    <dbReference type="NCBI Taxonomy" id="1000413"/>
    <lineage>
        <taxon>Eukaryota</taxon>
        <taxon>Viridiplantae</taxon>
        <taxon>Streptophyta</taxon>
        <taxon>Embryophyta</taxon>
        <taxon>Tracheophyta</taxon>
        <taxon>Spermatophyta</taxon>
        <taxon>Magnoliopsida</taxon>
        <taxon>eudicotyledons</taxon>
        <taxon>Gunneridae</taxon>
        <taxon>Pentapetalae</taxon>
        <taxon>rosids</taxon>
        <taxon>malvids</taxon>
        <taxon>Sapindales</taxon>
        <taxon>Sapindaceae</taxon>
        <taxon>Hippocastanoideae</taxon>
        <taxon>Acereae</taxon>
        <taxon>Acer</taxon>
    </lineage>
</organism>
<dbReference type="InterPro" id="IPR040256">
    <property type="entry name" value="At4g02000-like"/>
</dbReference>